<feature type="transmembrane region" description="Helical" evidence="9">
    <location>
        <begin position="567"/>
        <end position="584"/>
    </location>
</feature>
<feature type="transmembrane region" description="Helical" evidence="9">
    <location>
        <begin position="492"/>
        <end position="515"/>
    </location>
</feature>
<evidence type="ECO:0000256" key="9">
    <source>
        <dbReference type="SAM" id="Phobius"/>
    </source>
</evidence>
<evidence type="ECO:0000259" key="10">
    <source>
        <dbReference type="PROSITE" id="PS50262"/>
    </source>
</evidence>
<keyword evidence="3 9" id="KW-0812">Transmembrane</keyword>
<keyword evidence="7" id="KW-0675">Receptor</keyword>
<dbReference type="PANTHER" id="PTHR45822:SF8">
    <property type="entry name" value="FREE FATTY ACID RECEPTOR 3-RELATED"/>
    <property type="match status" value="1"/>
</dbReference>
<feature type="transmembrane region" description="Helical" evidence="9">
    <location>
        <begin position="126"/>
        <end position="147"/>
    </location>
</feature>
<dbReference type="GO" id="GO:0071398">
    <property type="term" value="P:cellular response to fatty acid"/>
    <property type="evidence" value="ECO:0007669"/>
    <property type="project" value="TreeGrafter"/>
</dbReference>
<reference evidence="11" key="1">
    <citation type="submission" date="2023-08" db="EMBL/GenBank/DDBJ databases">
        <title>Chromosome-level Genome Assembly of mud carp (Cirrhinus molitorella).</title>
        <authorList>
            <person name="Liu H."/>
        </authorList>
    </citation>
    <scope>NUCLEOTIDE SEQUENCE</scope>
    <source>
        <strain evidence="11">Prfri</strain>
        <tissue evidence="11">Muscle</tissue>
    </source>
</reference>
<keyword evidence="5" id="KW-0297">G-protein coupled receptor</keyword>
<proteinExistence type="predicted"/>
<evidence type="ECO:0000256" key="1">
    <source>
        <dbReference type="ARBA" id="ARBA00004651"/>
    </source>
</evidence>
<comment type="subcellular location">
    <subcellularLocation>
        <location evidence="1">Cell membrane</location>
        <topology evidence="1">Multi-pass membrane protein</topology>
    </subcellularLocation>
</comment>
<dbReference type="GO" id="GO:0005886">
    <property type="term" value="C:plasma membrane"/>
    <property type="evidence" value="ECO:0007669"/>
    <property type="project" value="UniProtKB-SubCell"/>
</dbReference>
<keyword evidence="2" id="KW-1003">Cell membrane</keyword>
<feature type="transmembrane region" description="Helical" evidence="9">
    <location>
        <begin position="527"/>
        <end position="547"/>
    </location>
</feature>
<evidence type="ECO:0000256" key="2">
    <source>
        <dbReference type="ARBA" id="ARBA00022475"/>
    </source>
</evidence>
<dbReference type="PANTHER" id="PTHR45822">
    <property type="entry name" value="FREE FATTY ACID RECEPTOR 2-RELATED"/>
    <property type="match status" value="1"/>
</dbReference>
<feature type="transmembrane region" description="Helical" evidence="9">
    <location>
        <begin position="87"/>
        <end position="105"/>
    </location>
</feature>
<dbReference type="PROSITE" id="PS50262">
    <property type="entry name" value="G_PROTEIN_RECEP_F1_2"/>
    <property type="match status" value="2"/>
</dbReference>
<evidence type="ECO:0000313" key="11">
    <source>
        <dbReference type="EMBL" id="KAK2903629.1"/>
    </source>
</evidence>
<feature type="transmembrane region" description="Helical" evidence="9">
    <location>
        <begin position="318"/>
        <end position="342"/>
    </location>
</feature>
<feature type="transmembrane region" description="Helical" evidence="9">
    <location>
        <begin position="220"/>
        <end position="240"/>
    </location>
</feature>
<name>A0AA88PU55_9TELE</name>
<feature type="transmembrane region" description="Helical" evidence="9">
    <location>
        <begin position="12"/>
        <end position="34"/>
    </location>
</feature>
<sequence length="635" mass="72939">MVLSVGFRKLVLGVYGFTLVTGLPANILAFYTFLQKIRQRSTPMDVLLFSLTISDLIFLLFLPFRMVEVANCMLWTLPYFLCPLSGFIFYSVIANSVLHLTAISVERYLGVAHPIKYKLKRNPRSAVAACVIFAMVSMAHCSIVFVMQYHNYLNPNITDPSKRNTCYEEFTREQLEILLPFRVELSVVFFYIPFLICCFCYIQCIRILSRLSNVNPKKRYRAIGMALGTLLVFVICFMPFNISHMEGFIRGQSSEWRRPALLTSTLNACLDPFIFYFSSSALRETFKNVLRGLWADLLKFASLTSPVTMVWTVDLSNLVLGVYGFTLVTGLPANILAFYTFFQKVRQRSTPIDVLLLSLTISDLVFLFFLPFRMVEAANMKWTLPYFLCPLSGFIFYSTIYNSTFHLTAISVERYLGVAFPIKYKLKRNPRNALIASVIFWVVSMAHCSIVYIMQYHNHSNPNFTEPYNRNSCYEEFSAEQLKILLPVRLELFAVLFCTPFLICCFCYIRFIHILSNLPNINAKKRYRAIGMALGTLLVFIICFAPYNISHVVGYVGNYSPDWRVHALLTSTFNACLDPFIFYFSSSALRGTFKNVFQELSRRLLMPCCRTAFYCPLFSCSNTEEKTQSTTDSSL</sequence>
<feature type="transmembrane region" description="Helical" evidence="9">
    <location>
        <begin position="394"/>
        <end position="412"/>
    </location>
</feature>
<dbReference type="CDD" id="cd15170">
    <property type="entry name" value="7tmA_FFAR2_FFAR3"/>
    <property type="match status" value="2"/>
</dbReference>
<evidence type="ECO:0000256" key="5">
    <source>
        <dbReference type="ARBA" id="ARBA00023040"/>
    </source>
</evidence>
<evidence type="ECO:0000256" key="8">
    <source>
        <dbReference type="ARBA" id="ARBA00023224"/>
    </source>
</evidence>
<protein>
    <recommendedName>
        <fullName evidence="10">G-protein coupled receptors family 1 profile domain-containing protein</fullName>
    </recommendedName>
</protein>
<keyword evidence="8" id="KW-0807">Transducer</keyword>
<dbReference type="InterPro" id="IPR013312">
    <property type="entry name" value="GPR40-rel_orph"/>
</dbReference>
<feature type="domain" description="G-protein coupled receptors family 1 profile" evidence="10">
    <location>
        <begin position="333"/>
        <end position="582"/>
    </location>
</feature>
<feature type="transmembrane region" description="Helical" evidence="9">
    <location>
        <begin position="354"/>
        <end position="374"/>
    </location>
</feature>
<evidence type="ECO:0000256" key="6">
    <source>
        <dbReference type="ARBA" id="ARBA00023136"/>
    </source>
</evidence>
<organism evidence="11 12">
    <name type="scientific">Cirrhinus molitorella</name>
    <name type="common">mud carp</name>
    <dbReference type="NCBI Taxonomy" id="172907"/>
    <lineage>
        <taxon>Eukaryota</taxon>
        <taxon>Metazoa</taxon>
        <taxon>Chordata</taxon>
        <taxon>Craniata</taxon>
        <taxon>Vertebrata</taxon>
        <taxon>Euteleostomi</taxon>
        <taxon>Actinopterygii</taxon>
        <taxon>Neopterygii</taxon>
        <taxon>Teleostei</taxon>
        <taxon>Ostariophysi</taxon>
        <taxon>Cypriniformes</taxon>
        <taxon>Cyprinidae</taxon>
        <taxon>Labeoninae</taxon>
        <taxon>Labeonini</taxon>
        <taxon>Cirrhinus</taxon>
    </lineage>
</organism>
<dbReference type="EMBL" id="JAUYZG010000007">
    <property type="protein sequence ID" value="KAK2903629.1"/>
    <property type="molecule type" value="Genomic_DNA"/>
</dbReference>
<keyword evidence="6 9" id="KW-0472">Membrane</keyword>
<dbReference type="InterPro" id="IPR000276">
    <property type="entry name" value="GPCR_Rhodpsn"/>
</dbReference>
<feature type="domain" description="G-protein coupled receptors family 1 profile" evidence="10">
    <location>
        <begin position="25"/>
        <end position="275"/>
    </location>
</feature>
<dbReference type="SUPFAM" id="SSF81321">
    <property type="entry name" value="Family A G protein-coupled receptor-like"/>
    <property type="match status" value="2"/>
</dbReference>
<evidence type="ECO:0000256" key="4">
    <source>
        <dbReference type="ARBA" id="ARBA00022989"/>
    </source>
</evidence>
<dbReference type="InterPro" id="IPR017452">
    <property type="entry name" value="GPCR_Rhodpsn_7TM"/>
</dbReference>
<gene>
    <name evidence="11" type="ORF">Q8A67_008342</name>
</gene>
<dbReference type="Gene3D" id="1.20.1070.10">
    <property type="entry name" value="Rhodopsin 7-helix transmembrane proteins"/>
    <property type="match status" value="2"/>
</dbReference>
<evidence type="ECO:0000313" key="12">
    <source>
        <dbReference type="Proteomes" id="UP001187343"/>
    </source>
</evidence>
<feature type="transmembrane region" description="Helical" evidence="9">
    <location>
        <begin position="433"/>
        <end position="454"/>
    </location>
</feature>
<dbReference type="GO" id="GO:0004930">
    <property type="term" value="F:G protein-coupled receptor activity"/>
    <property type="evidence" value="ECO:0007669"/>
    <property type="project" value="UniProtKB-KW"/>
</dbReference>
<dbReference type="Proteomes" id="UP001187343">
    <property type="component" value="Unassembled WGS sequence"/>
</dbReference>
<evidence type="ECO:0000256" key="3">
    <source>
        <dbReference type="ARBA" id="ARBA00022692"/>
    </source>
</evidence>
<dbReference type="PRINTS" id="PR01904">
    <property type="entry name" value="GPR40FAMILY"/>
</dbReference>
<keyword evidence="12" id="KW-1185">Reference proteome</keyword>
<dbReference type="Pfam" id="PF00001">
    <property type="entry name" value="7tm_1"/>
    <property type="match status" value="2"/>
</dbReference>
<evidence type="ECO:0000256" key="7">
    <source>
        <dbReference type="ARBA" id="ARBA00023170"/>
    </source>
</evidence>
<dbReference type="AlphaFoldDB" id="A0AA88PU55"/>
<feature type="transmembrane region" description="Helical" evidence="9">
    <location>
        <begin position="46"/>
        <end position="67"/>
    </location>
</feature>
<comment type="caution">
    <text evidence="11">The sequence shown here is derived from an EMBL/GenBank/DDBJ whole genome shotgun (WGS) entry which is preliminary data.</text>
</comment>
<accession>A0AA88PU55</accession>
<keyword evidence="4 9" id="KW-1133">Transmembrane helix</keyword>
<feature type="transmembrane region" description="Helical" evidence="9">
    <location>
        <begin position="188"/>
        <end position="208"/>
    </location>
</feature>
<dbReference type="PRINTS" id="PR00237">
    <property type="entry name" value="GPCRRHODOPSN"/>
</dbReference>